<dbReference type="EMBL" id="JRLY01000002">
    <property type="protein sequence ID" value="KGO94314.1"/>
    <property type="molecule type" value="Genomic_DNA"/>
</dbReference>
<dbReference type="Proteomes" id="UP000030111">
    <property type="component" value="Unassembled WGS sequence"/>
</dbReference>
<proteinExistence type="predicted"/>
<name>A0A0A2MPR3_9FLAO</name>
<evidence type="ECO:0000313" key="2">
    <source>
        <dbReference type="Proteomes" id="UP000030111"/>
    </source>
</evidence>
<evidence type="ECO:0000313" key="1">
    <source>
        <dbReference type="EMBL" id="KGO94314.1"/>
    </source>
</evidence>
<protein>
    <submittedName>
        <fullName evidence="1">Uncharacterized protein</fullName>
    </submittedName>
</protein>
<dbReference type="AlphaFoldDB" id="A0A0A2MPR3"/>
<accession>A0A0A2MPR3</accession>
<comment type="caution">
    <text evidence="1">The sequence shown here is derived from an EMBL/GenBank/DDBJ whole genome shotgun (WGS) entry which is preliminary data.</text>
</comment>
<reference evidence="1 2" key="1">
    <citation type="submission" date="2013-09" db="EMBL/GenBank/DDBJ databases">
        <authorList>
            <person name="Zeng Z."/>
            <person name="Chen C."/>
        </authorList>
    </citation>
    <scope>NUCLEOTIDE SEQUENCE [LARGE SCALE GENOMIC DNA]</scope>
    <source>
        <strain evidence="1 2">WB 4.1-42</strain>
    </source>
</reference>
<gene>
    <name evidence="1" type="ORF">Q766_05185</name>
</gene>
<keyword evidence="2" id="KW-1185">Reference proteome</keyword>
<sequence length="110" mass="11750">MNEIAALRCTALAKMVVIVPKAIRENSCQITSEIAALRYTTLAMTVREDGKGCANRTRAVSAREARPRQSILNLVMCEIATLRCTTLAKTVTGTGCSCAKGTKLCVLSVS</sequence>
<organism evidence="1 2">
    <name type="scientific">Flavobacterium subsaxonicum WB 4.1-42 = DSM 21790</name>
    <dbReference type="NCBI Taxonomy" id="1121898"/>
    <lineage>
        <taxon>Bacteria</taxon>
        <taxon>Pseudomonadati</taxon>
        <taxon>Bacteroidota</taxon>
        <taxon>Flavobacteriia</taxon>
        <taxon>Flavobacteriales</taxon>
        <taxon>Flavobacteriaceae</taxon>
        <taxon>Flavobacterium</taxon>
    </lineage>
</organism>